<accession>A0A176K3B4</accession>
<evidence type="ECO:0000256" key="1">
    <source>
        <dbReference type="SAM" id="SignalP"/>
    </source>
</evidence>
<dbReference type="Proteomes" id="UP000077339">
    <property type="component" value="Unassembled WGS sequence"/>
</dbReference>
<dbReference type="SUPFAM" id="SSF52317">
    <property type="entry name" value="Class I glutamine amidotransferase-like"/>
    <property type="match status" value="1"/>
</dbReference>
<keyword evidence="3" id="KW-1185">Reference proteome</keyword>
<dbReference type="STRING" id="1453497.AT15_05385"/>
<dbReference type="RefSeq" id="WP_068345771.1">
    <property type="nucleotide sequence ID" value="NZ_JFHK01000003.1"/>
</dbReference>
<proteinExistence type="predicted"/>
<dbReference type="AlphaFoldDB" id="A0A176K3B4"/>
<name>A0A176K3B4_9BACT</name>
<gene>
    <name evidence="2" type="ORF">AT15_05385</name>
</gene>
<comment type="caution">
    <text evidence="2">The sequence shown here is derived from an EMBL/GenBank/DDBJ whole genome shotgun (WGS) entry which is preliminary data.</text>
</comment>
<keyword evidence="1" id="KW-0732">Signal</keyword>
<dbReference type="OrthoDB" id="44944at2"/>
<sequence>MKKRVLIFLVSAFALIMLISSCAPSLQWFIAPKTVLIDDTHNNSYNFDGYGGAAFYAKLSTILQSMGYSVAFTSSAGFVPENYGVFLAAAPVNAYSNSEMQKVANFLSKCNRKLILLGEWYGYYDNTPLNSLLTYLGSGISFNNKEVFDDTNNYNSTSYWPVISDFEVHPVTTGLSTVVLFATTTLNVTGSAVALAYPSATAYVTAPSMVSGNNSSYSPSSESFELEIIIDPIIVMAAEEVKRGKIVAIGDATLFANDVYNSLTDDFIDIAENTKLLKNIINW</sequence>
<feature type="chain" id="PRO_5008047384" evidence="1">
    <location>
        <begin position="24"/>
        <end position="283"/>
    </location>
</feature>
<evidence type="ECO:0000313" key="3">
    <source>
        <dbReference type="Proteomes" id="UP000077339"/>
    </source>
</evidence>
<dbReference type="PATRIC" id="fig|1453497.3.peg.1070"/>
<organism evidence="2 3">
    <name type="scientific">Kosmotoga arenicorallina S304</name>
    <dbReference type="NCBI Taxonomy" id="1453497"/>
    <lineage>
        <taxon>Bacteria</taxon>
        <taxon>Thermotogati</taxon>
        <taxon>Thermotogota</taxon>
        <taxon>Thermotogae</taxon>
        <taxon>Kosmotogales</taxon>
        <taxon>Kosmotogaceae</taxon>
        <taxon>Kosmotoga</taxon>
    </lineage>
</organism>
<protein>
    <submittedName>
        <fullName evidence="2">Uncharacterized protein</fullName>
    </submittedName>
</protein>
<feature type="signal peptide" evidence="1">
    <location>
        <begin position="1"/>
        <end position="23"/>
    </location>
</feature>
<evidence type="ECO:0000313" key="2">
    <source>
        <dbReference type="EMBL" id="OAA31506.1"/>
    </source>
</evidence>
<dbReference type="PROSITE" id="PS51257">
    <property type="entry name" value="PROKAR_LIPOPROTEIN"/>
    <property type="match status" value="1"/>
</dbReference>
<dbReference type="InterPro" id="IPR029062">
    <property type="entry name" value="Class_I_gatase-like"/>
</dbReference>
<dbReference type="EMBL" id="JFHK01000003">
    <property type="protein sequence ID" value="OAA31506.1"/>
    <property type="molecule type" value="Genomic_DNA"/>
</dbReference>
<reference evidence="2 3" key="1">
    <citation type="submission" date="2014-02" db="EMBL/GenBank/DDBJ databases">
        <title>Kosmotoga genome sequencing.</title>
        <authorList>
            <person name="Pollo S.M."/>
            <person name="Charchuk R."/>
            <person name="Nesbo C.L."/>
        </authorList>
    </citation>
    <scope>NUCLEOTIDE SEQUENCE [LARGE SCALE GENOMIC DNA]</scope>
    <source>
        <strain evidence="2 3">S304</strain>
    </source>
</reference>